<reference evidence="2 3" key="1">
    <citation type="journal article" date="2018" name="Nat. Ecol. Evol.">
        <title>Pezizomycetes genomes reveal the molecular basis of ectomycorrhizal truffle lifestyle.</title>
        <authorList>
            <person name="Murat C."/>
            <person name="Payen T."/>
            <person name="Noel B."/>
            <person name="Kuo A."/>
            <person name="Morin E."/>
            <person name="Chen J."/>
            <person name="Kohler A."/>
            <person name="Krizsan K."/>
            <person name="Balestrini R."/>
            <person name="Da Silva C."/>
            <person name="Montanini B."/>
            <person name="Hainaut M."/>
            <person name="Levati E."/>
            <person name="Barry K.W."/>
            <person name="Belfiori B."/>
            <person name="Cichocki N."/>
            <person name="Clum A."/>
            <person name="Dockter R.B."/>
            <person name="Fauchery L."/>
            <person name="Guy J."/>
            <person name="Iotti M."/>
            <person name="Le Tacon F."/>
            <person name="Lindquist E.A."/>
            <person name="Lipzen A."/>
            <person name="Malagnac F."/>
            <person name="Mello A."/>
            <person name="Molinier V."/>
            <person name="Miyauchi S."/>
            <person name="Poulain J."/>
            <person name="Riccioni C."/>
            <person name="Rubini A."/>
            <person name="Sitrit Y."/>
            <person name="Splivallo R."/>
            <person name="Traeger S."/>
            <person name="Wang M."/>
            <person name="Zifcakova L."/>
            <person name="Wipf D."/>
            <person name="Zambonelli A."/>
            <person name="Paolocci F."/>
            <person name="Nowrousian M."/>
            <person name="Ottonello S."/>
            <person name="Baldrian P."/>
            <person name="Spatafora J.W."/>
            <person name="Henrissat B."/>
            <person name="Nagy L.G."/>
            <person name="Aury J.M."/>
            <person name="Wincker P."/>
            <person name="Grigoriev I.V."/>
            <person name="Bonfante P."/>
            <person name="Martin F.M."/>
        </authorList>
    </citation>
    <scope>NUCLEOTIDE SEQUENCE [LARGE SCALE GENOMIC DNA]</scope>
    <source>
        <strain evidence="2 3">RN42</strain>
    </source>
</reference>
<protein>
    <submittedName>
        <fullName evidence="2">Uncharacterized protein</fullName>
    </submittedName>
</protein>
<dbReference type="EMBL" id="ML119683">
    <property type="protein sequence ID" value="RPA81027.1"/>
    <property type="molecule type" value="Genomic_DNA"/>
</dbReference>
<accession>A0A3N4I6D5</accession>
<dbReference type="Proteomes" id="UP000275078">
    <property type="component" value="Unassembled WGS sequence"/>
</dbReference>
<proteinExistence type="predicted"/>
<evidence type="ECO:0000313" key="3">
    <source>
        <dbReference type="Proteomes" id="UP000275078"/>
    </source>
</evidence>
<sequence length="226" mass="23679">MSLTPRTFLASRGVSDGFLSHVYKRQATIDETTPSCVTNLKCDYINNLKWTCEGENENCVLFCDAFESGDYIRESIKCVQAACSEDNDADMYVSQMSGVVGELSALCSASAPSGNQKRAEEEEPTEATTPPPTTVNEFIPSATSAICHEEPIEGEYDPENPSLNAVNSDCACIVSTGTPGGLSSNGTAPISPPPSDGAGSSIRMGGLKGSLVAAVLFGSLFSGLLI</sequence>
<organism evidence="2 3">
    <name type="scientific">Ascobolus immersus RN42</name>
    <dbReference type="NCBI Taxonomy" id="1160509"/>
    <lineage>
        <taxon>Eukaryota</taxon>
        <taxon>Fungi</taxon>
        <taxon>Dikarya</taxon>
        <taxon>Ascomycota</taxon>
        <taxon>Pezizomycotina</taxon>
        <taxon>Pezizomycetes</taxon>
        <taxon>Pezizales</taxon>
        <taxon>Ascobolaceae</taxon>
        <taxon>Ascobolus</taxon>
    </lineage>
</organism>
<dbReference type="AlphaFoldDB" id="A0A3N4I6D5"/>
<gene>
    <name evidence="2" type="ORF">BJ508DRAFT_118459</name>
</gene>
<evidence type="ECO:0000256" key="1">
    <source>
        <dbReference type="SAM" id="MobiDB-lite"/>
    </source>
</evidence>
<evidence type="ECO:0000313" key="2">
    <source>
        <dbReference type="EMBL" id="RPA81027.1"/>
    </source>
</evidence>
<feature type="region of interest" description="Disordered" evidence="1">
    <location>
        <begin position="111"/>
        <end position="134"/>
    </location>
</feature>
<name>A0A3N4I6D5_ASCIM</name>
<keyword evidence="3" id="KW-1185">Reference proteome</keyword>